<comment type="function">
    <text evidence="5">ATP-dependent carboxylate-amine ligase which exhibits weak glutamate--cysteine ligase activity.</text>
</comment>
<dbReference type="Gene3D" id="3.30.590.20">
    <property type="match status" value="1"/>
</dbReference>
<proteinExistence type="inferred from homology"/>
<accession>A0AA90HBX4</accession>
<sequence>MVVTVGVEEEYLLLDADSGFPVSRWEEVRAAAARQPALTGGEVERELLQAQVEIATPVCGSLDEIGGHLRRLRGALRIAAAETGCRIAACGAAPFLGPVPVTDKPRYRTMLDDAARLVDEQMINGMHVHVAVPDRRGAIAALNRVRPWLPVLVATAANSPYWDGAGTGFASWRTVVFGRWPVSGPPPDFDGPQDYDRRTAELLRTGVIRDRAQIYWQARPSERYPTLEIRALDVQLLPEDAVTLAGIVRALVTTALSEAESGGTAPHAPAELLTAANWRAARHGLNGDLVDPVAGGLRPAAEVVASLMEHIEPALKRTDDLDRVSDGVDRFLRDGTGEQRQRRAVEAGGTEALLDLLGAGGGGLALPPGAGAGAESGLG</sequence>
<dbReference type="AlphaFoldDB" id="A0AA90HBX4"/>
<evidence type="ECO:0000256" key="4">
    <source>
        <dbReference type="ARBA" id="ARBA00048819"/>
    </source>
</evidence>
<dbReference type="SUPFAM" id="SSF55931">
    <property type="entry name" value="Glutamine synthetase/guanido kinase"/>
    <property type="match status" value="1"/>
</dbReference>
<reference evidence="6" key="1">
    <citation type="submission" date="2023-05" db="EMBL/GenBank/DDBJ databases">
        <title>Streptantibioticus silvisoli sp. nov., acidotolerant actinomycetes 1 from pine litter.</title>
        <authorList>
            <person name="Swiecimska M."/>
            <person name="Golinska P."/>
            <person name="Sangal V."/>
            <person name="Wachnowicz B."/>
            <person name="Goodfellow M."/>
        </authorList>
    </citation>
    <scope>NUCLEOTIDE SEQUENCE</scope>
    <source>
        <strain evidence="6">SL13</strain>
    </source>
</reference>
<protein>
    <recommendedName>
        <fullName evidence="5">Putative glutamate--cysteine ligase 2</fullName>
        <ecNumber evidence="5">6.3.2.2</ecNumber>
    </recommendedName>
    <alternativeName>
        <fullName evidence="5">Gamma-glutamylcysteine synthetase 2</fullName>
        <shortName evidence="5">GCS 2</shortName>
        <shortName evidence="5">Gamma-GCS 2</shortName>
    </alternativeName>
</protein>
<dbReference type="InterPro" id="IPR014746">
    <property type="entry name" value="Gln_synth/guanido_kin_cat_dom"/>
</dbReference>
<dbReference type="NCBIfam" id="TIGR02050">
    <property type="entry name" value="gshA_cyan_rel"/>
    <property type="match status" value="1"/>
</dbReference>
<evidence type="ECO:0000256" key="3">
    <source>
        <dbReference type="ARBA" id="ARBA00022840"/>
    </source>
</evidence>
<dbReference type="Pfam" id="PF04107">
    <property type="entry name" value="GCS2"/>
    <property type="match status" value="1"/>
</dbReference>
<keyword evidence="1 5" id="KW-0436">Ligase</keyword>
<dbReference type="HAMAP" id="MF_01609">
    <property type="entry name" value="Glu_cys_ligase_2"/>
    <property type="match status" value="1"/>
</dbReference>
<evidence type="ECO:0000256" key="1">
    <source>
        <dbReference type="ARBA" id="ARBA00022598"/>
    </source>
</evidence>
<dbReference type="InterPro" id="IPR011793">
    <property type="entry name" value="YbdK"/>
</dbReference>
<dbReference type="PANTHER" id="PTHR36510:SF1">
    <property type="entry name" value="GLUTAMATE--CYSTEINE LIGASE 2-RELATED"/>
    <property type="match status" value="1"/>
</dbReference>
<gene>
    <name evidence="6" type="ORF">POF50_022315</name>
</gene>
<organism evidence="6">
    <name type="scientific">Streptantibioticus silvisoli</name>
    <dbReference type="NCBI Taxonomy" id="2705255"/>
    <lineage>
        <taxon>Bacteria</taxon>
        <taxon>Bacillati</taxon>
        <taxon>Actinomycetota</taxon>
        <taxon>Actinomycetes</taxon>
        <taxon>Kitasatosporales</taxon>
        <taxon>Streptomycetaceae</taxon>
        <taxon>Streptantibioticus</taxon>
    </lineage>
</organism>
<dbReference type="InterPro" id="IPR050141">
    <property type="entry name" value="GCL_type2/YbdK_subfam"/>
</dbReference>
<dbReference type="GO" id="GO:0004357">
    <property type="term" value="F:glutamate-cysteine ligase activity"/>
    <property type="evidence" value="ECO:0007669"/>
    <property type="project" value="UniProtKB-EC"/>
</dbReference>
<evidence type="ECO:0000256" key="5">
    <source>
        <dbReference type="HAMAP-Rule" id="MF_01609"/>
    </source>
</evidence>
<dbReference type="GO" id="GO:0042398">
    <property type="term" value="P:modified amino acid biosynthetic process"/>
    <property type="evidence" value="ECO:0007669"/>
    <property type="project" value="InterPro"/>
</dbReference>
<dbReference type="GO" id="GO:0005524">
    <property type="term" value="F:ATP binding"/>
    <property type="evidence" value="ECO:0007669"/>
    <property type="project" value="UniProtKB-KW"/>
</dbReference>
<dbReference type="EC" id="6.3.2.2" evidence="5"/>
<name>A0AA90HBX4_9ACTN</name>
<keyword evidence="2 5" id="KW-0547">Nucleotide-binding</keyword>
<evidence type="ECO:0000256" key="2">
    <source>
        <dbReference type="ARBA" id="ARBA00022741"/>
    </source>
</evidence>
<comment type="caution">
    <text evidence="6">The sequence shown here is derived from an EMBL/GenBank/DDBJ whole genome shotgun (WGS) entry which is preliminary data.</text>
</comment>
<dbReference type="NCBIfam" id="NF010041">
    <property type="entry name" value="PRK13517.1-1"/>
    <property type="match status" value="1"/>
</dbReference>
<dbReference type="PANTHER" id="PTHR36510">
    <property type="entry name" value="GLUTAMATE--CYSTEINE LIGASE 2-RELATED"/>
    <property type="match status" value="1"/>
</dbReference>
<keyword evidence="3 5" id="KW-0067">ATP-binding</keyword>
<dbReference type="InterPro" id="IPR006336">
    <property type="entry name" value="GCS2"/>
</dbReference>
<evidence type="ECO:0000313" key="6">
    <source>
        <dbReference type="EMBL" id="MDI5972037.1"/>
    </source>
</evidence>
<comment type="catalytic activity">
    <reaction evidence="4 5">
        <text>L-cysteine + L-glutamate + ATP = gamma-L-glutamyl-L-cysteine + ADP + phosphate + H(+)</text>
        <dbReference type="Rhea" id="RHEA:13285"/>
        <dbReference type="ChEBI" id="CHEBI:15378"/>
        <dbReference type="ChEBI" id="CHEBI:29985"/>
        <dbReference type="ChEBI" id="CHEBI:30616"/>
        <dbReference type="ChEBI" id="CHEBI:35235"/>
        <dbReference type="ChEBI" id="CHEBI:43474"/>
        <dbReference type="ChEBI" id="CHEBI:58173"/>
        <dbReference type="ChEBI" id="CHEBI:456216"/>
        <dbReference type="EC" id="6.3.2.2"/>
    </reaction>
</comment>
<comment type="similarity">
    <text evidence="5">Belongs to the glutamate--cysteine ligase type 2 family. YbdK subfamily.</text>
</comment>
<dbReference type="EMBL" id="JABXJJ020000028">
    <property type="protein sequence ID" value="MDI5972037.1"/>
    <property type="molecule type" value="Genomic_DNA"/>
</dbReference>